<keyword evidence="1" id="KW-0812">Transmembrane</keyword>
<organism evidence="2 3">
    <name type="scientific">Rhizobium lusitanum</name>
    <dbReference type="NCBI Taxonomy" id="293958"/>
    <lineage>
        <taxon>Bacteria</taxon>
        <taxon>Pseudomonadati</taxon>
        <taxon>Pseudomonadota</taxon>
        <taxon>Alphaproteobacteria</taxon>
        <taxon>Hyphomicrobiales</taxon>
        <taxon>Rhizobiaceae</taxon>
        <taxon>Rhizobium/Agrobacterium group</taxon>
        <taxon>Rhizobium</taxon>
    </lineage>
</organism>
<accession>A0A1C3URZ1</accession>
<gene>
    <name evidence="2" type="ORF">GA0061101_103236</name>
</gene>
<keyword evidence="1" id="KW-0472">Membrane</keyword>
<feature type="transmembrane region" description="Helical" evidence="1">
    <location>
        <begin position="245"/>
        <end position="264"/>
    </location>
</feature>
<dbReference type="OrthoDB" id="7210418at2"/>
<dbReference type="EMBL" id="FMAF01000003">
    <property type="protein sequence ID" value="SCB18232.1"/>
    <property type="molecule type" value="Genomic_DNA"/>
</dbReference>
<evidence type="ECO:0000313" key="3">
    <source>
        <dbReference type="Proteomes" id="UP000199205"/>
    </source>
</evidence>
<sequence length="303" mass="34054">MSDGSKISTKIDTRYFVEYWLSVGSVNCTWRVTRAEAETIQPGQKIIAEPGENLIESFRNGLRKPWGLAANRTDWCFKELSVAPDHYHPRIARALGGFDLWAYPAETDREFIARGRDHLSAIVEQLSGIFRVVEPGGSNAEAFGPSIMNLLIVACTEVEAQWKSVLQANGYAGNNTKDYFKTCEALRLKEYSVLLAPYPWLAPIQPFANWASDRPTGSLAWYDAYNSVKHDRYTNYSKATLSHCISAVSAIAILLVAQFGATALTGEHRRMFEFQSVPAARLDYTYLSIKGEWKPSNFDFDRS</sequence>
<dbReference type="Proteomes" id="UP000199205">
    <property type="component" value="Unassembled WGS sequence"/>
</dbReference>
<evidence type="ECO:0000313" key="2">
    <source>
        <dbReference type="EMBL" id="SCB18232.1"/>
    </source>
</evidence>
<reference evidence="2 3" key="1">
    <citation type="submission" date="2016-08" db="EMBL/GenBank/DDBJ databases">
        <authorList>
            <person name="Seilhamer J.J."/>
        </authorList>
    </citation>
    <scope>NUCLEOTIDE SEQUENCE [LARGE SCALE GENOMIC DNA]</scope>
    <source>
        <strain evidence="2 3">P1-7</strain>
    </source>
</reference>
<protein>
    <submittedName>
        <fullName evidence="2">Uncharacterized protein</fullName>
    </submittedName>
</protein>
<evidence type="ECO:0000256" key="1">
    <source>
        <dbReference type="SAM" id="Phobius"/>
    </source>
</evidence>
<proteinExistence type="predicted"/>
<dbReference type="AlphaFoldDB" id="A0A1C3URZ1"/>
<dbReference type="RefSeq" id="WP_092573369.1">
    <property type="nucleotide sequence ID" value="NZ_FMAF01000003.1"/>
</dbReference>
<keyword evidence="1" id="KW-1133">Transmembrane helix</keyword>
<name>A0A1C3URZ1_9HYPH</name>